<organism evidence="1 3">
    <name type="scientific">Didymodactylos carnosus</name>
    <dbReference type="NCBI Taxonomy" id="1234261"/>
    <lineage>
        <taxon>Eukaryota</taxon>
        <taxon>Metazoa</taxon>
        <taxon>Spiralia</taxon>
        <taxon>Gnathifera</taxon>
        <taxon>Rotifera</taxon>
        <taxon>Eurotatoria</taxon>
        <taxon>Bdelloidea</taxon>
        <taxon>Philodinida</taxon>
        <taxon>Philodinidae</taxon>
        <taxon>Didymodactylos</taxon>
    </lineage>
</organism>
<reference evidence="1" key="1">
    <citation type="submission" date="2021-02" db="EMBL/GenBank/DDBJ databases">
        <authorList>
            <person name="Nowell W R."/>
        </authorList>
    </citation>
    <scope>NUCLEOTIDE SEQUENCE</scope>
</reference>
<name>A0A8S2D2I2_9BILA</name>
<sequence length="95" mass="11225">MQRQAITATEHVRGGKARRNLQLLHELKLHTSMKIYGRNRFIQAHDLHFSIHRSKKIYYQIPNDNDWYYVHGKCSFTIKAVVVDDVPDSDKTDEE</sequence>
<dbReference type="Proteomes" id="UP000682733">
    <property type="component" value="Unassembled WGS sequence"/>
</dbReference>
<evidence type="ECO:0000313" key="1">
    <source>
        <dbReference type="EMBL" id="CAF0861885.1"/>
    </source>
</evidence>
<dbReference type="Proteomes" id="UP000677228">
    <property type="component" value="Unassembled WGS sequence"/>
</dbReference>
<comment type="caution">
    <text evidence="1">The sequence shown here is derived from an EMBL/GenBank/DDBJ whole genome shotgun (WGS) entry which is preliminary data.</text>
</comment>
<dbReference type="AlphaFoldDB" id="A0A8S2D2I2"/>
<accession>A0A8S2D2I2</accession>
<dbReference type="EMBL" id="CAJNOK010002478">
    <property type="protein sequence ID" value="CAF0861885.1"/>
    <property type="molecule type" value="Genomic_DNA"/>
</dbReference>
<dbReference type="EMBL" id="CAJOBA010002477">
    <property type="protein sequence ID" value="CAF3646648.1"/>
    <property type="molecule type" value="Genomic_DNA"/>
</dbReference>
<gene>
    <name evidence="1" type="ORF">OVA965_LOCUS7678</name>
    <name evidence="2" type="ORF">TMI583_LOCUS7671</name>
</gene>
<evidence type="ECO:0000313" key="2">
    <source>
        <dbReference type="EMBL" id="CAF3646648.1"/>
    </source>
</evidence>
<evidence type="ECO:0000313" key="3">
    <source>
        <dbReference type="Proteomes" id="UP000677228"/>
    </source>
</evidence>
<protein>
    <submittedName>
        <fullName evidence="1">Uncharacterized protein</fullName>
    </submittedName>
</protein>
<proteinExistence type="predicted"/>